<dbReference type="OrthoDB" id="10587974at2759"/>
<evidence type="ECO:0000313" key="2">
    <source>
        <dbReference type="Proteomes" id="UP000886520"/>
    </source>
</evidence>
<organism evidence="1 2">
    <name type="scientific">Adiantum capillus-veneris</name>
    <name type="common">Maidenhair fern</name>
    <dbReference type="NCBI Taxonomy" id="13818"/>
    <lineage>
        <taxon>Eukaryota</taxon>
        <taxon>Viridiplantae</taxon>
        <taxon>Streptophyta</taxon>
        <taxon>Embryophyta</taxon>
        <taxon>Tracheophyta</taxon>
        <taxon>Polypodiopsida</taxon>
        <taxon>Polypodiidae</taxon>
        <taxon>Polypodiales</taxon>
        <taxon>Pteridineae</taxon>
        <taxon>Pteridaceae</taxon>
        <taxon>Vittarioideae</taxon>
        <taxon>Adiantum</taxon>
    </lineage>
</organism>
<gene>
    <name evidence="1" type="ORF">GOP47_0000074</name>
</gene>
<reference evidence="1" key="1">
    <citation type="submission" date="2021-01" db="EMBL/GenBank/DDBJ databases">
        <title>Adiantum capillus-veneris genome.</title>
        <authorList>
            <person name="Fang Y."/>
            <person name="Liao Q."/>
        </authorList>
    </citation>
    <scope>NUCLEOTIDE SEQUENCE</scope>
    <source>
        <strain evidence="1">H3</strain>
        <tissue evidence="1">Leaf</tissue>
    </source>
</reference>
<dbReference type="AlphaFoldDB" id="A0A9D4ZSR6"/>
<comment type="caution">
    <text evidence="1">The sequence shown here is derived from an EMBL/GenBank/DDBJ whole genome shotgun (WGS) entry which is preliminary data.</text>
</comment>
<name>A0A9D4ZSR6_ADICA</name>
<evidence type="ECO:0000313" key="1">
    <source>
        <dbReference type="EMBL" id="KAI5083905.1"/>
    </source>
</evidence>
<keyword evidence="2" id="KW-1185">Reference proteome</keyword>
<dbReference type="EMBL" id="JABFUD020000001">
    <property type="protein sequence ID" value="KAI5083905.1"/>
    <property type="molecule type" value="Genomic_DNA"/>
</dbReference>
<protein>
    <submittedName>
        <fullName evidence="1">Uncharacterized protein</fullName>
    </submittedName>
</protein>
<accession>A0A9D4ZSR6</accession>
<proteinExistence type="predicted"/>
<dbReference type="Proteomes" id="UP000886520">
    <property type="component" value="Chromosome 1"/>
</dbReference>
<sequence>MQQYDDFVCELRIDYAMCLSDYFPVCLKLCFGSFDANDRLPKKKLLHVNNAYLKHEPFRAMIVDIIPPLISQMYVDMDIAWFRFGMRVQCVIQDYGKDYLSQLREHVNQAKDACSRLMHLANHSSLTDTQMTELFFARAMLRHNDERKLAK</sequence>